<dbReference type="GO" id="GO:0015020">
    <property type="term" value="F:glucuronosyltransferase activity"/>
    <property type="evidence" value="ECO:0007669"/>
    <property type="project" value="UniProtKB-EC"/>
</dbReference>
<evidence type="ECO:0000256" key="3">
    <source>
        <dbReference type="ARBA" id="ARBA00012544"/>
    </source>
</evidence>
<evidence type="ECO:0000256" key="8">
    <source>
        <dbReference type="ARBA" id="ARBA00022989"/>
    </source>
</evidence>
<dbReference type="STRING" id="31234.E3NPL0"/>
<dbReference type="AlphaFoldDB" id="E3NPL0"/>
<dbReference type="InterPro" id="IPR002213">
    <property type="entry name" value="UDP_glucos_trans"/>
</dbReference>
<dbReference type="CDD" id="cd03784">
    <property type="entry name" value="GT1_Gtf-like"/>
    <property type="match status" value="1"/>
</dbReference>
<dbReference type="eggNOG" id="KOG1192">
    <property type="taxonomic scope" value="Eukaryota"/>
</dbReference>
<keyword evidence="7" id="KW-0732">Signal</keyword>
<dbReference type="PANTHER" id="PTHR48043">
    <property type="entry name" value="EG:EG0003.4 PROTEIN-RELATED"/>
    <property type="match status" value="1"/>
</dbReference>
<evidence type="ECO:0000256" key="7">
    <source>
        <dbReference type="ARBA" id="ARBA00022729"/>
    </source>
</evidence>
<evidence type="ECO:0000256" key="1">
    <source>
        <dbReference type="ARBA" id="ARBA00004167"/>
    </source>
</evidence>
<dbReference type="SUPFAM" id="SSF53756">
    <property type="entry name" value="UDP-Glycosyltransferase/glycogen phosphorylase"/>
    <property type="match status" value="1"/>
</dbReference>
<dbReference type="Pfam" id="PF00201">
    <property type="entry name" value="UDPGT"/>
    <property type="match status" value="1"/>
</dbReference>
<sequence length="529" mass="60636">MKRLFIFLSIPILANCLNVLFYVSVIAQSHIPFHNTAIKVLLDRGHTVDLVIAHLNEMVKIHFPAGIRQNYTFGYEDPNFWSKNAVHLFNIFEKKSVPFAEFLAFDDLTFQLCETVVKDPNLLEYIKKGKYDIGISSDYDPCANIIMHAGGVPVKASMIPTPMFQPQIYSAGLPSPASLYGTVLYPKSDESFFSRLFHLIRHTYNIYFVTPKLMARYFVLKKNFQDNLLLKTFGPTFPTAEEIERNVDIVLVNSNEIIEKPRPISHKIKYIGGMGKKKSKPLSEEFDQILDSADKGVVLFSFGTQVPTKKVPIEIRRNCVEAFQKFPEFLFLWKYDNLTEDAEMFDGVQNIHRVEWLPQTDLLGDSRVKAFISHMGLNSYIETATAGVPVLSIPLFIDQHHNAINAAAREIGVTVEKDQLTVENLVNALQKLLFDPKYSNNAKTISKMILEKPEQSEKLFVDWVEYAANNPGLHKIINLPGAELTPFWYYSGDVIVASALFLMFSFYILWKIRDFFKRRVTIQFKWKSD</sequence>
<dbReference type="HOGENOM" id="CLU_012949_1_3_1"/>
<dbReference type="GO" id="GO:0016020">
    <property type="term" value="C:membrane"/>
    <property type="evidence" value="ECO:0007669"/>
    <property type="project" value="UniProtKB-SubCell"/>
</dbReference>
<keyword evidence="6 11" id="KW-0812">Transmembrane</keyword>
<keyword evidence="5" id="KW-0808">Transferase</keyword>
<evidence type="ECO:0000256" key="2">
    <source>
        <dbReference type="ARBA" id="ARBA00009995"/>
    </source>
</evidence>
<evidence type="ECO:0000256" key="6">
    <source>
        <dbReference type="ARBA" id="ARBA00022692"/>
    </source>
</evidence>
<evidence type="ECO:0000256" key="4">
    <source>
        <dbReference type="ARBA" id="ARBA00022676"/>
    </source>
</evidence>
<comment type="catalytic activity">
    <reaction evidence="10">
        <text>glucuronate acceptor + UDP-alpha-D-glucuronate = acceptor beta-D-glucuronoside + UDP + H(+)</text>
        <dbReference type="Rhea" id="RHEA:21032"/>
        <dbReference type="ChEBI" id="CHEBI:15378"/>
        <dbReference type="ChEBI" id="CHEBI:58052"/>
        <dbReference type="ChEBI" id="CHEBI:58223"/>
        <dbReference type="ChEBI" id="CHEBI:132367"/>
        <dbReference type="ChEBI" id="CHEBI:132368"/>
        <dbReference type="EC" id="2.4.1.17"/>
    </reaction>
</comment>
<evidence type="ECO:0000256" key="10">
    <source>
        <dbReference type="ARBA" id="ARBA00047475"/>
    </source>
</evidence>
<dbReference type="EMBL" id="DS269388">
    <property type="protein sequence ID" value="EFP13355.1"/>
    <property type="molecule type" value="Genomic_DNA"/>
</dbReference>
<organism evidence="13">
    <name type="scientific">Caenorhabditis remanei</name>
    <name type="common">Caenorhabditis vulgaris</name>
    <dbReference type="NCBI Taxonomy" id="31234"/>
    <lineage>
        <taxon>Eukaryota</taxon>
        <taxon>Metazoa</taxon>
        <taxon>Ecdysozoa</taxon>
        <taxon>Nematoda</taxon>
        <taxon>Chromadorea</taxon>
        <taxon>Rhabditida</taxon>
        <taxon>Rhabditina</taxon>
        <taxon>Rhabditomorpha</taxon>
        <taxon>Rhabditoidea</taxon>
        <taxon>Rhabditidae</taxon>
        <taxon>Peloderinae</taxon>
        <taxon>Caenorhabditis</taxon>
    </lineage>
</organism>
<dbReference type="FunFam" id="3.40.50.2000:FF:000021">
    <property type="entry name" value="UDP-glucuronosyltransferase"/>
    <property type="match status" value="1"/>
</dbReference>
<dbReference type="PANTHER" id="PTHR48043:SF154">
    <property type="entry name" value="GLUCURONOSYLTRANSFERASE"/>
    <property type="match status" value="1"/>
</dbReference>
<dbReference type="EC" id="2.4.1.17" evidence="3"/>
<keyword evidence="9 11" id="KW-0472">Membrane</keyword>
<dbReference type="InterPro" id="IPR050271">
    <property type="entry name" value="UDP-glycosyltransferase"/>
</dbReference>
<dbReference type="Gene3D" id="3.40.50.2000">
    <property type="entry name" value="Glycogen Phosphorylase B"/>
    <property type="match status" value="1"/>
</dbReference>
<evidence type="ECO:0000256" key="5">
    <source>
        <dbReference type="ARBA" id="ARBA00022679"/>
    </source>
</evidence>
<evidence type="ECO:0000313" key="12">
    <source>
        <dbReference type="EMBL" id="EFP13355.1"/>
    </source>
</evidence>
<protein>
    <recommendedName>
        <fullName evidence="3">glucuronosyltransferase</fullName>
        <ecNumber evidence="3">2.4.1.17</ecNumber>
    </recommendedName>
</protein>
<comment type="subcellular location">
    <subcellularLocation>
        <location evidence="1">Membrane</location>
        <topology evidence="1">Single-pass membrane protein</topology>
    </subcellularLocation>
</comment>
<keyword evidence="4" id="KW-0328">Glycosyltransferase</keyword>
<accession>E3NPL0</accession>
<gene>
    <name evidence="12" type="ORF">CRE_13814</name>
</gene>
<name>E3NPL0_CAERE</name>
<comment type="similarity">
    <text evidence="2">Belongs to the UDP-glycosyltransferase family.</text>
</comment>
<proteinExistence type="inferred from homology"/>
<evidence type="ECO:0000256" key="11">
    <source>
        <dbReference type="SAM" id="Phobius"/>
    </source>
</evidence>
<dbReference type="OMA" id="PFWYYSV"/>
<feature type="transmembrane region" description="Helical" evidence="11">
    <location>
        <begin position="487"/>
        <end position="510"/>
    </location>
</feature>
<keyword evidence="8 11" id="KW-1133">Transmembrane helix</keyword>
<dbReference type="InParanoid" id="E3NPL0"/>
<dbReference type="Proteomes" id="UP000008281">
    <property type="component" value="Unassembled WGS sequence"/>
</dbReference>
<evidence type="ECO:0000256" key="9">
    <source>
        <dbReference type="ARBA" id="ARBA00023136"/>
    </source>
</evidence>
<reference evidence="12" key="1">
    <citation type="submission" date="2007-07" db="EMBL/GenBank/DDBJ databases">
        <title>PCAP assembly of the Caenorhabditis remanei genome.</title>
        <authorList>
            <consortium name="The Caenorhabditis remanei Sequencing Consortium"/>
            <person name="Wilson R.K."/>
        </authorList>
    </citation>
    <scope>NUCLEOTIDE SEQUENCE [LARGE SCALE GENOMIC DNA]</scope>
    <source>
        <strain evidence="12">PB4641</strain>
    </source>
</reference>
<dbReference type="OrthoDB" id="5835829at2759"/>
<keyword evidence="13" id="KW-1185">Reference proteome</keyword>
<dbReference type="FunCoup" id="E3NPL0">
    <property type="interactions" value="2"/>
</dbReference>
<evidence type="ECO:0000313" key="13">
    <source>
        <dbReference type="Proteomes" id="UP000008281"/>
    </source>
</evidence>